<accession>A0A6J8EV18</accession>
<protein>
    <submittedName>
        <fullName evidence="2">Uncharacterized protein</fullName>
    </submittedName>
</protein>
<feature type="signal peptide" evidence="1">
    <location>
        <begin position="1"/>
        <end position="21"/>
    </location>
</feature>
<sequence>MGKTALLVLVVSITLIKHINGIPNFACTGRGGYCSDSDTCSSLGGHVDKLSARCNCGNACCKCTGQPNFACTDRGGNCSDLDTCPSLGGQVEKLSTVCKCGKACCKCTAMFFYLIGKTWLSIVEDRPCTIFVMVQNMCFRKMVAVIKRIKTINEEKLVLEGIDGRFHATEIDTIYNKDTTFFLE</sequence>
<evidence type="ECO:0000256" key="1">
    <source>
        <dbReference type="SAM" id="SignalP"/>
    </source>
</evidence>
<dbReference type="EMBL" id="CACVKT020009705">
    <property type="protein sequence ID" value="CAC5423031.1"/>
    <property type="molecule type" value="Genomic_DNA"/>
</dbReference>
<proteinExistence type="predicted"/>
<keyword evidence="1" id="KW-0732">Signal</keyword>
<keyword evidence="3" id="KW-1185">Reference proteome</keyword>
<dbReference type="AlphaFoldDB" id="A0A6J8EV18"/>
<name>A0A6J8EV18_MYTCO</name>
<dbReference type="Proteomes" id="UP000507470">
    <property type="component" value="Unassembled WGS sequence"/>
</dbReference>
<organism evidence="2 3">
    <name type="scientific">Mytilus coruscus</name>
    <name type="common">Sea mussel</name>
    <dbReference type="NCBI Taxonomy" id="42192"/>
    <lineage>
        <taxon>Eukaryota</taxon>
        <taxon>Metazoa</taxon>
        <taxon>Spiralia</taxon>
        <taxon>Lophotrochozoa</taxon>
        <taxon>Mollusca</taxon>
        <taxon>Bivalvia</taxon>
        <taxon>Autobranchia</taxon>
        <taxon>Pteriomorphia</taxon>
        <taxon>Mytilida</taxon>
        <taxon>Mytiloidea</taxon>
        <taxon>Mytilidae</taxon>
        <taxon>Mytilinae</taxon>
        <taxon>Mytilus</taxon>
    </lineage>
</organism>
<reference evidence="2 3" key="1">
    <citation type="submission" date="2020-06" db="EMBL/GenBank/DDBJ databases">
        <authorList>
            <person name="Li R."/>
            <person name="Bekaert M."/>
        </authorList>
    </citation>
    <scope>NUCLEOTIDE SEQUENCE [LARGE SCALE GENOMIC DNA]</scope>
    <source>
        <strain evidence="3">wild</strain>
    </source>
</reference>
<evidence type="ECO:0000313" key="3">
    <source>
        <dbReference type="Proteomes" id="UP000507470"/>
    </source>
</evidence>
<feature type="chain" id="PRO_5026806064" evidence="1">
    <location>
        <begin position="22"/>
        <end position="184"/>
    </location>
</feature>
<gene>
    <name evidence="2" type="ORF">MCOR_55041</name>
</gene>
<evidence type="ECO:0000313" key="2">
    <source>
        <dbReference type="EMBL" id="CAC5423031.1"/>
    </source>
</evidence>